<dbReference type="PANTHER" id="PTHR28027:SF2">
    <property type="entry name" value="TRANSCRIPTIONAL REGULATOR MIT1"/>
    <property type="match status" value="1"/>
</dbReference>
<sequence>MSSSQPSDIPPFYGAVETTMNALRLIHAARQGIIPRITRRLNDAERRSMIKSGAVFVFSVEESGIKRWTGPFFFLLNLHITKLTSSRWFTLVAVAYRGQLLVQVYREINERTNSRGSQKRLYPSDETSRALSVRPTFPTHNRDPLTAIPDPRQASEHGTFKPNGLIKKTITVTIEGSDLHLISYYTASDQHSGKLKRPTCRPDIMALTMDPRLFRSTNFRVPPKVEKAPDGTSRLIENEEADIVECKVEEEPYNIDVSTSPSWATTHSGTPSPIESPFVGGNASAMFPVSPHSSGYSRHNEPRHGWVGTTTSATSLRTNDNSWASNNHYGNAGSRRENDGWGLSAARWSGHDYTQGTTFDRSRSRATNPYPSPLQISRREPGPHHNVAEARAARLPWLQTDKADAPARPVSQASSFSPPASQIYTTQGYMRSIPAHNNSQSYSPSTWSHSGTTGSSSPGTSGALSSAMSSPQSPFSPPPSSLHSYGSASSYAPSSGGLSSPEEYPSNADGEYGDS</sequence>
<feature type="compositionally biased region" description="Polar residues" evidence="1">
    <location>
        <begin position="352"/>
        <end position="369"/>
    </location>
</feature>
<feature type="region of interest" description="Disordered" evidence="1">
    <location>
        <begin position="134"/>
        <end position="161"/>
    </location>
</feature>
<feature type="compositionally biased region" description="Polar residues" evidence="1">
    <location>
        <begin position="317"/>
        <end position="329"/>
    </location>
</feature>
<dbReference type="RefSeq" id="XP_037224101.1">
    <property type="nucleotide sequence ID" value="XM_037359006.1"/>
</dbReference>
<reference evidence="2" key="1">
    <citation type="submission" date="2020-05" db="EMBL/GenBank/DDBJ databases">
        <title>Mycena genomes resolve the evolution of fungal bioluminescence.</title>
        <authorList>
            <person name="Tsai I.J."/>
        </authorList>
    </citation>
    <scope>NUCLEOTIDE SEQUENCE</scope>
    <source>
        <strain evidence="2">171206Taipei</strain>
    </source>
</reference>
<feature type="compositionally biased region" description="Low complexity" evidence="1">
    <location>
        <begin position="443"/>
        <end position="473"/>
    </location>
</feature>
<dbReference type="PANTHER" id="PTHR28027">
    <property type="entry name" value="TRANSCRIPTIONAL REGULATOR MIT1"/>
    <property type="match status" value="1"/>
</dbReference>
<dbReference type="EMBL" id="JACAZF010000002">
    <property type="protein sequence ID" value="KAF7311993.1"/>
    <property type="molecule type" value="Genomic_DNA"/>
</dbReference>
<feature type="region of interest" description="Disordered" evidence="1">
    <location>
        <begin position="317"/>
        <end position="338"/>
    </location>
</feature>
<evidence type="ECO:0000313" key="3">
    <source>
        <dbReference type="Proteomes" id="UP000636479"/>
    </source>
</evidence>
<organism evidence="2 3">
    <name type="scientific">Mycena indigotica</name>
    <dbReference type="NCBI Taxonomy" id="2126181"/>
    <lineage>
        <taxon>Eukaryota</taxon>
        <taxon>Fungi</taxon>
        <taxon>Dikarya</taxon>
        <taxon>Basidiomycota</taxon>
        <taxon>Agaricomycotina</taxon>
        <taxon>Agaricomycetes</taxon>
        <taxon>Agaricomycetidae</taxon>
        <taxon>Agaricales</taxon>
        <taxon>Marasmiineae</taxon>
        <taxon>Mycenaceae</taxon>
        <taxon>Mycena</taxon>
    </lineage>
</organism>
<proteinExistence type="predicted"/>
<keyword evidence="3" id="KW-1185">Reference proteome</keyword>
<dbReference type="Pfam" id="PF09729">
    <property type="entry name" value="Gti1_Pac2"/>
    <property type="match status" value="2"/>
</dbReference>
<dbReference type="OrthoDB" id="5572844at2759"/>
<feature type="compositionally biased region" description="Low complexity" evidence="1">
    <location>
        <begin position="481"/>
        <end position="501"/>
    </location>
</feature>
<protein>
    <submittedName>
        <fullName evidence="2">Uncharacterized protein</fullName>
    </submittedName>
</protein>
<evidence type="ECO:0000313" key="2">
    <source>
        <dbReference type="EMBL" id="KAF7311993.1"/>
    </source>
</evidence>
<accession>A0A8H6T6K0</accession>
<name>A0A8H6T6K0_9AGAR</name>
<dbReference type="GeneID" id="59341522"/>
<dbReference type="AlphaFoldDB" id="A0A8H6T6K0"/>
<feature type="region of interest" description="Disordered" evidence="1">
    <location>
        <begin position="352"/>
        <end position="383"/>
    </location>
</feature>
<gene>
    <name evidence="2" type="ORF">MIND_00211200</name>
</gene>
<dbReference type="InterPro" id="IPR018608">
    <property type="entry name" value="Gti1/Pac2"/>
</dbReference>
<comment type="caution">
    <text evidence="2">The sequence shown here is derived from an EMBL/GenBank/DDBJ whole genome shotgun (WGS) entry which is preliminary data.</text>
</comment>
<evidence type="ECO:0000256" key="1">
    <source>
        <dbReference type="SAM" id="MobiDB-lite"/>
    </source>
</evidence>
<feature type="region of interest" description="Disordered" evidence="1">
    <location>
        <begin position="435"/>
        <end position="515"/>
    </location>
</feature>
<dbReference type="GO" id="GO:0003677">
    <property type="term" value="F:DNA binding"/>
    <property type="evidence" value="ECO:0007669"/>
    <property type="project" value="TreeGrafter"/>
</dbReference>
<dbReference type="Proteomes" id="UP000636479">
    <property type="component" value="Unassembled WGS sequence"/>
</dbReference>